<name>A0A4P9VXH5_9FUNG</name>
<accession>A0A4P9VXH5</accession>
<keyword evidence="3" id="KW-1185">Reference proteome</keyword>
<gene>
    <name evidence="2" type="ORF">BDK51DRAFT_44633</name>
</gene>
<sequence length="215" mass="23827">MHIILALALFVGVHAHFDLKLPGCNNYTSNEIWAPKTVFLPNQGNDAFLDSIMSTHNASWYWDEYFGDAGETTAEIAANNVSGAYANVVKHVNDMYANFKAVAPLNGSSVVLSVGVDSMTFYVLSSTTDCPSKDGRGCTFEIPVNRPSCIKPYDQTYQRCFPCMINYNYYYVESGHPSVNLAFAEPEQINLSKLSIGSKVYRPALPDLSSWPYSM</sequence>
<dbReference type="AlphaFoldDB" id="A0A4P9VXH5"/>
<dbReference type="Proteomes" id="UP000269721">
    <property type="component" value="Unassembled WGS sequence"/>
</dbReference>
<feature type="chain" id="PRO_5020562276" evidence="1">
    <location>
        <begin position="16"/>
        <end position="215"/>
    </location>
</feature>
<feature type="signal peptide" evidence="1">
    <location>
        <begin position="1"/>
        <end position="15"/>
    </location>
</feature>
<protein>
    <submittedName>
        <fullName evidence="2">Uncharacterized protein</fullName>
    </submittedName>
</protein>
<evidence type="ECO:0000313" key="2">
    <source>
        <dbReference type="EMBL" id="RKO84429.1"/>
    </source>
</evidence>
<dbReference type="EMBL" id="ML000110">
    <property type="protein sequence ID" value="RKO84429.1"/>
    <property type="molecule type" value="Genomic_DNA"/>
</dbReference>
<evidence type="ECO:0000313" key="3">
    <source>
        <dbReference type="Proteomes" id="UP000269721"/>
    </source>
</evidence>
<reference evidence="3" key="1">
    <citation type="journal article" date="2018" name="Nat. Microbiol.">
        <title>Leveraging single-cell genomics to expand the fungal tree of life.</title>
        <authorList>
            <person name="Ahrendt S.R."/>
            <person name="Quandt C.A."/>
            <person name="Ciobanu D."/>
            <person name="Clum A."/>
            <person name="Salamov A."/>
            <person name="Andreopoulos B."/>
            <person name="Cheng J.F."/>
            <person name="Woyke T."/>
            <person name="Pelin A."/>
            <person name="Henrissat B."/>
            <person name="Reynolds N.K."/>
            <person name="Benny G.L."/>
            <person name="Smith M.E."/>
            <person name="James T.Y."/>
            <person name="Grigoriev I.V."/>
        </authorList>
    </citation>
    <scope>NUCLEOTIDE SEQUENCE [LARGE SCALE GENOMIC DNA]</scope>
</reference>
<evidence type="ECO:0000256" key="1">
    <source>
        <dbReference type="SAM" id="SignalP"/>
    </source>
</evidence>
<keyword evidence="1" id="KW-0732">Signal</keyword>
<proteinExistence type="predicted"/>
<organism evidence="2 3">
    <name type="scientific">Blyttiomyces helicus</name>
    <dbReference type="NCBI Taxonomy" id="388810"/>
    <lineage>
        <taxon>Eukaryota</taxon>
        <taxon>Fungi</taxon>
        <taxon>Fungi incertae sedis</taxon>
        <taxon>Chytridiomycota</taxon>
        <taxon>Chytridiomycota incertae sedis</taxon>
        <taxon>Chytridiomycetes</taxon>
        <taxon>Chytridiomycetes incertae sedis</taxon>
        <taxon>Blyttiomyces</taxon>
    </lineage>
</organism>